<organism evidence="1 2">
    <name type="scientific">Rhizopus microsporus</name>
    <dbReference type="NCBI Taxonomy" id="58291"/>
    <lineage>
        <taxon>Eukaryota</taxon>
        <taxon>Fungi</taxon>
        <taxon>Fungi incertae sedis</taxon>
        <taxon>Mucoromycota</taxon>
        <taxon>Mucoromycotina</taxon>
        <taxon>Mucoromycetes</taxon>
        <taxon>Mucorales</taxon>
        <taxon>Mucorineae</taxon>
        <taxon>Rhizopodaceae</taxon>
        <taxon>Rhizopus</taxon>
    </lineage>
</organism>
<dbReference type="AlphaFoldDB" id="A0A1X0S6J3"/>
<dbReference type="EMBL" id="KV921304">
    <property type="protein sequence ID" value="ORE19799.1"/>
    <property type="molecule type" value="Genomic_DNA"/>
</dbReference>
<reference evidence="1 2" key="1">
    <citation type="journal article" date="2016" name="Proc. Natl. Acad. Sci. U.S.A.">
        <title>Lipid metabolic changes in an early divergent fungus govern the establishment of a mutualistic symbiosis with endobacteria.</title>
        <authorList>
            <person name="Lastovetsky O.A."/>
            <person name="Gaspar M.L."/>
            <person name="Mondo S.J."/>
            <person name="LaButti K.M."/>
            <person name="Sandor L."/>
            <person name="Grigoriev I.V."/>
            <person name="Henry S.A."/>
            <person name="Pawlowska T.E."/>
        </authorList>
    </citation>
    <scope>NUCLEOTIDE SEQUENCE [LARGE SCALE GENOMIC DNA]</scope>
    <source>
        <strain evidence="1 2">ATCC 11559</strain>
    </source>
</reference>
<evidence type="ECO:0000313" key="1">
    <source>
        <dbReference type="EMBL" id="ORE19799.1"/>
    </source>
</evidence>
<dbReference type="Proteomes" id="UP000242381">
    <property type="component" value="Unassembled WGS sequence"/>
</dbReference>
<protein>
    <submittedName>
        <fullName evidence="1">Uncharacterized protein</fullName>
    </submittedName>
</protein>
<name>A0A1X0S6J3_RHIZD</name>
<proteinExistence type="predicted"/>
<dbReference type="OMA" id="DHAMDKY"/>
<gene>
    <name evidence="1" type="ORF">BCV71DRAFT_282360</name>
</gene>
<evidence type="ECO:0000313" key="2">
    <source>
        <dbReference type="Proteomes" id="UP000242381"/>
    </source>
</evidence>
<accession>A0A1X0S6J3</accession>
<sequence>MQNSLARPGVGEIKGKDHAMDKYMSLVDLMRIGLIISKGAIDSNKGILGVYVVGFQMTFYVTTLLSKGLYVLYEIYPVSMPCALQDMRSFVVIA</sequence>